<proteinExistence type="predicted"/>
<dbReference type="GeneID" id="24957531"/>
<keyword evidence="2" id="KW-1185">Reference proteome</keyword>
<dbReference type="STRING" id="195522.BD01_0784"/>
<reference evidence="1 2" key="1">
    <citation type="submission" date="2014-02" db="EMBL/GenBank/DDBJ databases">
        <title>Genome Sequence of an Hyperthermophilic Archaeon, Thermococcus nautili 30-1, producing viral vesicles.</title>
        <authorList>
            <person name="Oberto J."/>
            <person name="Gaudin M."/>
            <person name="Cossu M."/>
            <person name="Gorlas A."/>
            <person name="Slesarev A."/>
            <person name="Marguet E."/>
            <person name="Forterre P."/>
        </authorList>
    </citation>
    <scope>NUCLEOTIDE SEQUENCE [LARGE SCALE GENOMIC DNA]</scope>
    <source>
        <strain evidence="1 2">30-1</strain>
    </source>
</reference>
<dbReference type="KEGG" id="tnu:BD01_0784"/>
<protein>
    <submittedName>
        <fullName evidence="1">Uncharacterized protein</fullName>
    </submittedName>
</protein>
<dbReference type="EMBL" id="CP007264">
    <property type="protein sequence ID" value="AHL22406.1"/>
    <property type="molecule type" value="Genomic_DNA"/>
</dbReference>
<accession>W8P0Z9</accession>
<dbReference type="AlphaFoldDB" id="W8P0Z9"/>
<gene>
    <name evidence="1" type="ORF">BD01_0784</name>
</gene>
<evidence type="ECO:0000313" key="1">
    <source>
        <dbReference type="EMBL" id="AHL22406.1"/>
    </source>
</evidence>
<dbReference type="eggNOG" id="ENOG502N5NU">
    <property type="taxonomic scope" value="Archaea"/>
</dbReference>
<dbReference type="RefSeq" id="WP_042690211.1">
    <property type="nucleotide sequence ID" value="NZ_CP007264.1"/>
</dbReference>
<name>W8P0Z9_9EURY</name>
<organism evidence="1 2">
    <name type="scientific">Thermococcus nautili</name>
    <dbReference type="NCBI Taxonomy" id="195522"/>
    <lineage>
        <taxon>Archaea</taxon>
        <taxon>Methanobacteriati</taxon>
        <taxon>Methanobacteriota</taxon>
        <taxon>Thermococci</taxon>
        <taxon>Thermococcales</taxon>
        <taxon>Thermococcaceae</taxon>
        <taxon>Thermococcus</taxon>
    </lineage>
</organism>
<dbReference type="HOGENOM" id="CLU_1149857_0_0_2"/>
<dbReference type="OrthoDB" id="101809at2157"/>
<sequence>MKRKTLRFFLLILLLALISGSIFIAKTKKNEKGQCFSRVPINVSNAKPPMVVGPSFPPGAGFKGITLDEVVNGSPRHVLIGFFNFRPSNWTDERPQCYFKALEGYSENWTGFIMSGVALSNVTLSGRVYLAVYVYPLEGTAIIAKVDYGETPEKSKITEAFRLDYEKNPSEIVDAYISKLEHSGHTAVKELSGGLSKGWVFKKGGDYLLVIETRDAGNLYLILALGGEDDVKKLADSIFPR</sequence>
<dbReference type="Proteomes" id="UP000019434">
    <property type="component" value="Chromosome"/>
</dbReference>
<evidence type="ECO:0000313" key="2">
    <source>
        <dbReference type="Proteomes" id="UP000019434"/>
    </source>
</evidence>